<evidence type="ECO:0000313" key="1">
    <source>
        <dbReference type="EMBL" id="MBC5771761.1"/>
    </source>
</evidence>
<organism evidence="1 2">
    <name type="scientific">Dysosmobacter segnis</name>
    <dbReference type="NCBI Taxonomy" id="2763042"/>
    <lineage>
        <taxon>Bacteria</taxon>
        <taxon>Bacillati</taxon>
        <taxon>Bacillota</taxon>
        <taxon>Clostridia</taxon>
        <taxon>Eubacteriales</taxon>
        <taxon>Oscillospiraceae</taxon>
        <taxon>Dysosmobacter</taxon>
    </lineage>
</organism>
<gene>
    <name evidence="1" type="ORF">H8Z83_15780</name>
</gene>
<sequence length="119" mass="12780">MDSGIQKSILQMARGAIQERADYEMSSLLNNILDPNTSATAARKLTITLTLKPDDTRQNITVSCVATSKLAATNPVTTALYVADEDTIVEMVPQIPGQMAVDGTEQDAPPMLKLVKTAM</sequence>
<protein>
    <recommendedName>
        <fullName evidence="3">Replication terminator protein</fullName>
    </recommendedName>
</protein>
<keyword evidence="2" id="KW-1185">Reference proteome</keyword>
<accession>A0A923ML86</accession>
<name>A0A923ML86_9FIRM</name>
<comment type="caution">
    <text evidence="1">The sequence shown here is derived from an EMBL/GenBank/DDBJ whole genome shotgun (WGS) entry which is preliminary data.</text>
</comment>
<proteinExistence type="predicted"/>
<evidence type="ECO:0008006" key="3">
    <source>
        <dbReference type="Google" id="ProtNLM"/>
    </source>
</evidence>
<evidence type="ECO:0000313" key="2">
    <source>
        <dbReference type="Proteomes" id="UP000620327"/>
    </source>
</evidence>
<dbReference type="Proteomes" id="UP000620327">
    <property type="component" value="Unassembled WGS sequence"/>
</dbReference>
<dbReference type="EMBL" id="JACOQI010000021">
    <property type="protein sequence ID" value="MBC5771761.1"/>
    <property type="molecule type" value="Genomic_DNA"/>
</dbReference>
<dbReference type="AlphaFoldDB" id="A0A923ML86"/>
<dbReference type="RefSeq" id="WP_187015952.1">
    <property type="nucleotide sequence ID" value="NZ_JACOQI010000021.1"/>
</dbReference>
<reference evidence="1" key="1">
    <citation type="submission" date="2020-08" db="EMBL/GenBank/DDBJ databases">
        <title>Genome public.</title>
        <authorList>
            <person name="Liu C."/>
            <person name="Sun Q."/>
        </authorList>
    </citation>
    <scope>NUCLEOTIDE SEQUENCE</scope>
    <source>
        <strain evidence="1">BX15</strain>
    </source>
</reference>